<protein>
    <submittedName>
        <fullName evidence="4">Transcriptional regulator</fullName>
    </submittedName>
</protein>
<proteinExistence type="inferred from homology"/>
<dbReference type="EMBL" id="PGGW01000060">
    <property type="protein sequence ID" value="PJE96061.1"/>
    <property type="molecule type" value="Genomic_DNA"/>
</dbReference>
<feature type="transmembrane region" description="Helical" evidence="2">
    <location>
        <begin position="28"/>
        <end position="49"/>
    </location>
</feature>
<dbReference type="NCBIfam" id="TIGR00350">
    <property type="entry name" value="lytR_cpsA_psr"/>
    <property type="match status" value="1"/>
</dbReference>
<dbReference type="Gene3D" id="3.40.630.190">
    <property type="entry name" value="LCP protein"/>
    <property type="match status" value="1"/>
</dbReference>
<dbReference type="InterPro" id="IPR050922">
    <property type="entry name" value="LytR/CpsA/Psr_CW_biosynth"/>
</dbReference>
<name>A0A2M8LVS3_9ACTN</name>
<organism evidence="4 5">
    <name type="scientific">Streptomyces carminius</name>
    <dbReference type="NCBI Taxonomy" id="2665496"/>
    <lineage>
        <taxon>Bacteria</taxon>
        <taxon>Bacillati</taxon>
        <taxon>Actinomycetota</taxon>
        <taxon>Actinomycetes</taxon>
        <taxon>Kitasatosporales</taxon>
        <taxon>Streptomycetaceae</taxon>
        <taxon>Streptomyces</taxon>
    </lineage>
</organism>
<evidence type="ECO:0000313" key="5">
    <source>
        <dbReference type="Proteomes" id="UP000230407"/>
    </source>
</evidence>
<dbReference type="AlphaFoldDB" id="A0A2M8LVS3"/>
<sequence>MANEHTTADGGTGADRTARSRRHRALRAALWVVAGALVLAGAGLGLVHLRLDGNISDVDIDSALGTDRPADVPGGSLDILVLGSDTRSGDNGRYGRDDGTARSDTAMIVHIAESHDRASVVSIPRDTLVRRPACEKTGGGTAAAEPRTMFNKAYEIGGPVCAVKTAESLTGIRMDHYIEIDFTGFKKLIDELGGVEITTSRPIDDEDSHLTLPPGDHTLDGEQALGLVRTRKSIGNGSDLGRIDLQHKFVRALVEQVRSVGVLSEPKRFYDLVDTATSAVTTDSGLASTAELAGLGKVLKGIDSEDIQLVTLPVRYSEADPNRVEPIQRGAQRIWTALRADEPVPASATEGSIAP</sequence>
<evidence type="ECO:0000313" key="4">
    <source>
        <dbReference type="EMBL" id="PJE96061.1"/>
    </source>
</evidence>
<evidence type="ECO:0000256" key="2">
    <source>
        <dbReference type="SAM" id="Phobius"/>
    </source>
</evidence>
<keyword evidence="2" id="KW-0472">Membrane</keyword>
<comment type="caution">
    <text evidence="4">The sequence shown here is derived from an EMBL/GenBank/DDBJ whole genome shotgun (WGS) entry which is preliminary data.</text>
</comment>
<keyword evidence="2" id="KW-1133">Transmembrane helix</keyword>
<dbReference type="InterPro" id="IPR004474">
    <property type="entry name" value="LytR_CpsA_psr"/>
</dbReference>
<accession>A0A2M8LVS3</accession>
<keyword evidence="5" id="KW-1185">Reference proteome</keyword>
<gene>
    <name evidence="4" type="ORF">CUT44_19905</name>
</gene>
<comment type="similarity">
    <text evidence="1">Belongs to the LytR/CpsA/Psr (LCP) family.</text>
</comment>
<dbReference type="Proteomes" id="UP000230407">
    <property type="component" value="Unassembled WGS sequence"/>
</dbReference>
<evidence type="ECO:0000259" key="3">
    <source>
        <dbReference type="Pfam" id="PF03816"/>
    </source>
</evidence>
<feature type="domain" description="Cell envelope-related transcriptional attenuator" evidence="3">
    <location>
        <begin position="102"/>
        <end position="258"/>
    </location>
</feature>
<dbReference type="PANTHER" id="PTHR33392:SF6">
    <property type="entry name" value="POLYISOPRENYL-TEICHOIC ACID--PEPTIDOGLYCAN TEICHOIC ACID TRANSFERASE TAGU"/>
    <property type="match status" value="1"/>
</dbReference>
<evidence type="ECO:0000256" key="1">
    <source>
        <dbReference type="ARBA" id="ARBA00006068"/>
    </source>
</evidence>
<dbReference type="PANTHER" id="PTHR33392">
    <property type="entry name" value="POLYISOPRENYL-TEICHOIC ACID--PEPTIDOGLYCAN TEICHOIC ACID TRANSFERASE TAGU"/>
    <property type="match status" value="1"/>
</dbReference>
<reference evidence="4 5" key="1">
    <citation type="submission" date="2017-11" db="EMBL/GenBank/DDBJ databases">
        <title>Streptomyces carmine sp. nov., a novel actinomycete isolated from Sophora alopecuroides in Xinjiang, China.</title>
        <authorList>
            <person name="Wang Y."/>
            <person name="Luo X."/>
            <person name="Wan C."/>
            <person name="Zhang L."/>
        </authorList>
    </citation>
    <scope>NUCLEOTIDE SEQUENCE [LARGE SCALE GENOMIC DNA]</scope>
    <source>
        <strain evidence="4 5">TRM SA0054</strain>
    </source>
</reference>
<dbReference type="RefSeq" id="WP_100203247.1">
    <property type="nucleotide sequence ID" value="NZ_PGGW01000060.1"/>
</dbReference>
<keyword evidence="2" id="KW-0812">Transmembrane</keyword>
<dbReference type="Pfam" id="PF03816">
    <property type="entry name" value="LytR_cpsA_psr"/>
    <property type="match status" value="1"/>
</dbReference>